<gene>
    <name evidence="2" type="ORF">J2W94_001399</name>
</gene>
<dbReference type="EMBL" id="JAVDTT010000001">
    <property type="protein sequence ID" value="MDR6841135.1"/>
    <property type="molecule type" value="Genomic_DNA"/>
</dbReference>
<proteinExistence type="predicted"/>
<evidence type="ECO:0000313" key="2">
    <source>
        <dbReference type="EMBL" id="MDR6841135.1"/>
    </source>
</evidence>
<keyword evidence="1" id="KW-1133">Transmembrane helix</keyword>
<organism evidence="2 3">
    <name type="scientific">Pseudoxanthomonas sacheonensis</name>
    <dbReference type="NCBI Taxonomy" id="443615"/>
    <lineage>
        <taxon>Bacteria</taxon>
        <taxon>Pseudomonadati</taxon>
        <taxon>Pseudomonadota</taxon>
        <taxon>Gammaproteobacteria</taxon>
        <taxon>Lysobacterales</taxon>
        <taxon>Lysobacteraceae</taxon>
        <taxon>Pseudoxanthomonas</taxon>
    </lineage>
</organism>
<comment type="caution">
    <text evidence="2">The sequence shown here is derived from an EMBL/GenBank/DDBJ whole genome shotgun (WGS) entry which is preliminary data.</text>
</comment>
<keyword evidence="1" id="KW-0472">Membrane</keyword>
<dbReference type="RefSeq" id="WP_310091479.1">
    <property type="nucleotide sequence ID" value="NZ_JAVDTT010000001.1"/>
</dbReference>
<reference evidence="2 3" key="1">
    <citation type="submission" date="2023-07" db="EMBL/GenBank/DDBJ databases">
        <title>Sorghum-associated microbial communities from plants grown in Nebraska, USA.</title>
        <authorList>
            <person name="Schachtman D."/>
        </authorList>
    </citation>
    <scope>NUCLEOTIDE SEQUENCE [LARGE SCALE GENOMIC DNA]</scope>
    <source>
        <strain evidence="2 3">BE107</strain>
    </source>
</reference>
<sequence length="183" mass="20343">MARIDGRRIVWAINRQFLLHGAGLWIGVIGGGILLTLGITLSLSQMRLREARTLLTGPASSSEPLAIVPTTTSKPSSLPQADARFDSTRRMLGVLRKGGLEPVQIKFKYERSEDSGLYRQVADFSVQAPWKVVGETLQSLQTTDRAVYISKLRLTRESIEQETVEAEVQLSHVFLDRQAEPAR</sequence>
<accession>A0ABU1RQT0</accession>
<keyword evidence="1" id="KW-0812">Transmembrane</keyword>
<dbReference type="Proteomes" id="UP001254759">
    <property type="component" value="Unassembled WGS sequence"/>
</dbReference>
<evidence type="ECO:0000313" key="3">
    <source>
        <dbReference type="Proteomes" id="UP001254759"/>
    </source>
</evidence>
<feature type="transmembrane region" description="Helical" evidence="1">
    <location>
        <begin position="22"/>
        <end position="43"/>
    </location>
</feature>
<protein>
    <recommendedName>
        <fullName evidence="4">Transmembrane protein</fullName>
    </recommendedName>
</protein>
<keyword evidence="3" id="KW-1185">Reference proteome</keyword>
<name>A0ABU1RQT0_9GAMM</name>
<evidence type="ECO:0000256" key="1">
    <source>
        <dbReference type="SAM" id="Phobius"/>
    </source>
</evidence>
<evidence type="ECO:0008006" key="4">
    <source>
        <dbReference type="Google" id="ProtNLM"/>
    </source>
</evidence>